<evidence type="ECO:0000313" key="2">
    <source>
        <dbReference type="EMBL" id="KAL1131421.1"/>
    </source>
</evidence>
<reference evidence="2 3" key="1">
    <citation type="submission" date="2024-07" db="EMBL/GenBank/DDBJ databases">
        <title>Chromosome-level genome assembly of the water stick insect Ranatra chinensis (Heteroptera: Nepidae).</title>
        <authorList>
            <person name="Liu X."/>
        </authorList>
    </citation>
    <scope>NUCLEOTIDE SEQUENCE [LARGE SCALE GENOMIC DNA]</scope>
    <source>
        <strain evidence="2">Cailab_2021Rc</strain>
        <tissue evidence="2">Muscle</tissue>
    </source>
</reference>
<feature type="region of interest" description="Disordered" evidence="1">
    <location>
        <begin position="207"/>
        <end position="229"/>
    </location>
</feature>
<keyword evidence="3" id="KW-1185">Reference proteome</keyword>
<proteinExistence type="predicted"/>
<dbReference type="EMBL" id="JBFDAA010000006">
    <property type="protein sequence ID" value="KAL1131421.1"/>
    <property type="molecule type" value="Genomic_DNA"/>
</dbReference>
<gene>
    <name evidence="2" type="ORF">AAG570_011038</name>
</gene>
<evidence type="ECO:0000313" key="3">
    <source>
        <dbReference type="Proteomes" id="UP001558652"/>
    </source>
</evidence>
<dbReference type="Proteomes" id="UP001558652">
    <property type="component" value="Unassembled WGS sequence"/>
</dbReference>
<sequence>MQHPTLKKYCWAIEVANWTVHMECVEKAADGLSTHQGQERVLKEVRFLLLLLRSAANVALLASPQLILLPTLRRSIESDRERRSEMDIIVTRGGQNVYEYYYNRLRDRDKTIFRSKFYKGRIVWKAGQRRIIELPEPEDHLDAANKLYVDKAINSRITHFGNNAYSIGGDDNKRLTGVADPLFSQDVVTLAYLEDRLANFYQLMTSGGGGDGVDKKEDSVGAGGGGEDD</sequence>
<accession>A0ABD0YJR0</accession>
<dbReference type="AlphaFoldDB" id="A0ABD0YJR0"/>
<comment type="caution">
    <text evidence="2">The sequence shown here is derived from an EMBL/GenBank/DDBJ whole genome shotgun (WGS) entry which is preliminary data.</text>
</comment>
<protein>
    <submittedName>
        <fullName evidence="2">Uncharacterized protein</fullName>
    </submittedName>
</protein>
<name>A0ABD0YJR0_9HEMI</name>
<evidence type="ECO:0000256" key="1">
    <source>
        <dbReference type="SAM" id="MobiDB-lite"/>
    </source>
</evidence>
<organism evidence="2 3">
    <name type="scientific">Ranatra chinensis</name>
    <dbReference type="NCBI Taxonomy" id="642074"/>
    <lineage>
        <taxon>Eukaryota</taxon>
        <taxon>Metazoa</taxon>
        <taxon>Ecdysozoa</taxon>
        <taxon>Arthropoda</taxon>
        <taxon>Hexapoda</taxon>
        <taxon>Insecta</taxon>
        <taxon>Pterygota</taxon>
        <taxon>Neoptera</taxon>
        <taxon>Paraneoptera</taxon>
        <taxon>Hemiptera</taxon>
        <taxon>Heteroptera</taxon>
        <taxon>Panheteroptera</taxon>
        <taxon>Nepomorpha</taxon>
        <taxon>Nepidae</taxon>
        <taxon>Ranatrinae</taxon>
        <taxon>Ranatra</taxon>
    </lineage>
</organism>